<dbReference type="AlphaFoldDB" id="A0AAE0GBW0"/>
<gene>
    <name evidence="1" type="ORF">CYMTET_16597</name>
</gene>
<comment type="caution">
    <text evidence="1">The sequence shown here is derived from an EMBL/GenBank/DDBJ whole genome shotgun (WGS) entry which is preliminary data.</text>
</comment>
<proteinExistence type="predicted"/>
<accession>A0AAE0GBW0</accession>
<evidence type="ECO:0000313" key="2">
    <source>
        <dbReference type="Proteomes" id="UP001190700"/>
    </source>
</evidence>
<dbReference type="Proteomes" id="UP001190700">
    <property type="component" value="Unassembled WGS sequence"/>
</dbReference>
<reference evidence="1 2" key="1">
    <citation type="journal article" date="2015" name="Genome Biol. Evol.">
        <title>Comparative Genomics of a Bacterivorous Green Alga Reveals Evolutionary Causalities and Consequences of Phago-Mixotrophic Mode of Nutrition.</title>
        <authorList>
            <person name="Burns J.A."/>
            <person name="Paasch A."/>
            <person name="Narechania A."/>
            <person name="Kim E."/>
        </authorList>
    </citation>
    <scope>NUCLEOTIDE SEQUENCE [LARGE SCALE GENOMIC DNA]</scope>
    <source>
        <strain evidence="1 2">PLY_AMNH</strain>
    </source>
</reference>
<sequence>MQVKMETMKKLRRLAEPGDWCCGFNLQDGFHARGINPNFQHFMQFDLQGEYIVPVRGGAVRSGGTVTPEFSANEGGERKVKLSRTAWDDIECEKFLAGRHEEPAYDSPRAGGGVQDTPGVPERELEVKVVRLYYDNQAVVAMLSQITSRNPDLMQQMRCLWSPLDLHGNNLQAKYVCSEAERERERVGSTYGQLLRFEDLDATAEVLHSMERLVLRGGDLAGARLVWRDQLGESALGVTGQGGAEVAKRGSWMEALAMEVVIMPRRWDFFTPSRLGGSELLGPSKWGAVMFSIPSSWRPSDFVATVDCTEPHDKLSNNATGDKNLELVTNTFILTGEIMWERDTAIPEATGVNMTELSTAVSNITGVLGDDAAVSFARLDQEQLWSAGAALRAVLCVGAEAPVAAGVRGHGPVALGLAVRPGRRHQPIKPGSLQSCLSAINNYHEGLGFAGPAKGGAVTRALKGKASSQAEQALEEERSLALGEVDTQRTWLPA</sequence>
<evidence type="ECO:0000313" key="1">
    <source>
        <dbReference type="EMBL" id="KAK3275261.1"/>
    </source>
</evidence>
<organism evidence="1 2">
    <name type="scientific">Cymbomonas tetramitiformis</name>
    <dbReference type="NCBI Taxonomy" id="36881"/>
    <lineage>
        <taxon>Eukaryota</taxon>
        <taxon>Viridiplantae</taxon>
        <taxon>Chlorophyta</taxon>
        <taxon>Pyramimonadophyceae</taxon>
        <taxon>Pyramimonadales</taxon>
        <taxon>Pyramimonadaceae</taxon>
        <taxon>Cymbomonas</taxon>
    </lineage>
</organism>
<protein>
    <submittedName>
        <fullName evidence="1">Uncharacterized protein</fullName>
    </submittedName>
</protein>
<keyword evidence="2" id="KW-1185">Reference proteome</keyword>
<dbReference type="EMBL" id="LGRX02007326">
    <property type="protein sequence ID" value="KAK3275261.1"/>
    <property type="molecule type" value="Genomic_DNA"/>
</dbReference>
<name>A0AAE0GBW0_9CHLO</name>